<keyword evidence="10" id="KW-1185">Reference proteome</keyword>
<comment type="cofactor">
    <cofactor evidence="1 7">
        <name>heme</name>
        <dbReference type="ChEBI" id="CHEBI:30413"/>
    </cofactor>
</comment>
<dbReference type="GO" id="GO:0004497">
    <property type="term" value="F:monooxygenase activity"/>
    <property type="evidence" value="ECO:0007669"/>
    <property type="project" value="UniProtKB-KW"/>
</dbReference>
<keyword evidence="4" id="KW-0560">Oxidoreductase</keyword>
<comment type="similarity">
    <text evidence="2">Belongs to the cytochrome P450 family.</text>
</comment>
<keyword evidence="6" id="KW-0503">Monooxygenase</keyword>
<sequence>MTLPPLSTQINVMVGLALASHFVFARFEPRLPESCLVYILVCIAYTCVQATSYHASLPDSIKTVLILSTTYNIVLGSSVATYRAFFHRASKFKGPLALTVSKLAWILTERAGKRPDKLDRLHDEYGDVVRIGPREISIRDPNALPAIYGVNLLPKGPWYNAIEPNCSPRSMSLLSAVDVAERKARRRVWDNAFSLKAIQSYHAFVDQSISATMVKLEALADAKSSVDVDMWTSLCTFDIAGQIGFSKSFGAVHKGAYPEPIQVMHQVTSLTSLIGCISWIAHLLVYLPSPIARFDAWTKSALIERIKLGTEPYDLFSHLLAKDNGSGWEHTLAELRADSNLVVIAGSDTSAHSIIMTLFLLCRHENVLSRLREELDSVFGSHVDDIDGHSMLSKHCPWLNACLNESMRLYPVLSSGLQRENPSPLLVPLRDGHKILVPANTLLSVPIRALHHDPRNFSHPLAFRPERWINPDKEEAFDRTAFLAFSYGPASCIGRNLAYLEMRSFVANFVRKFDFDFDPSFDTDAFVDGLKDSYTTIRARPLLLRLRQRG</sequence>
<dbReference type="EMBL" id="OAPG01000002">
    <property type="protein sequence ID" value="SNX82802.1"/>
    <property type="molecule type" value="Genomic_DNA"/>
</dbReference>
<evidence type="ECO:0000256" key="6">
    <source>
        <dbReference type="ARBA" id="ARBA00023033"/>
    </source>
</evidence>
<keyword evidence="7" id="KW-0349">Heme</keyword>
<feature type="binding site" description="axial binding residue" evidence="7">
    <location>
        <position position="492"/>
    </location>
    <ligand>
        <name>heme</name>
        <dbReference type="ChEBI" id="CHEBI:30413"/>
    </ligand>
    <ligandPart>
        <name>Fe</name>
        <dbReference type="ChEBI" id="CHEBI:18248"/>
    </ligandPart>
</feature>
<evidence type="ECO:0000256" key="7">
    <source>
        <dbReference type="PIRSR" id="PIRSR602401-1"/>
    </source>
</evidence>
<evidence type="ECO:0000313" key="10">
    <source>
        <dbReference type="Proteomes" id="UP001294444"/>
    </source>
</evidence>
<dbReference type="InterPro" id="IPR036396">
    <property type="entry name" value="Cyt_P450_sf"/>
</dbReference>
<evidence type="ECO:0000256" key="4">
    <source>
        <dbReference type="ARBA" id="ARBA00023002"/>
    </source>
</evidence>
<keyword evidence="8" id="KW-0812">Transmembrane</keyword>
<evidence type="ECO:0000256" key="8">
    <source>
        <dbReference type="SAM" id="Phobius"/>
    </source>
</evidence>
<dbReference type="InterPro" id="IPR002401">
    <property type="entry name" value="Cyt_P450_E_grp-I"/>
</dbReference>
<evidence type="ECO:0000313" key="9">
    <source>
        <dbReference type="EMBL" id="SNX82802.1"/>
    </source>
</evidence>
<gene>
    <name evidence="9" type="ORF">MEPE_01508</name>
</gene>
<protein>
    <submittedName>
        <fullName evidence="9">Related to Cytochrome P450</fullName>
    </submittedName>
</protein>
<dbReference type="PRINTS" id="PR00463">
    <property type="entry name" value="EP450I"/>
</dbReference>
<evidence type="ECO:0000256" key="3">
    <source>
        <dbReference type="ARBA" id="ARBA00022723"/>
    </source>
</evidence>
<dbReference type="InterPro" id="IPR050121">
    <property type="entry name" value="Cytochrome_P450_monoxygenase"/>
</dbReference>
<dbReference type="PANTHER" id="PTHR24305:SF187">
    <property type="entry name" value="P450, PUTATIVE (EUROFUNG)-RELATED"/>
    <property type="match status" value="1"/>
</dbReference>
<dbReference type="SUPFAM" id="SSF48264">
    <property type="entry name" value="Cytochrome P450"/>
    <property type="match status" value="1"/>
</dbReference>
<evidence type="ECO:0000256" key="2">
    <source>
        <dbReference type="ARBA" id="ARBA00010617"/>
    </source>
</evidence>
<dbReference type="Pfam" id="PF00067">
    <property type="entry name" value="p450"/>
    <property type="match status" value="1"/>
</dbReference>
<keyword evidence="5 7" id="KW-0408">Iron</keyword>
<reference evidence="9" key="1">
    <citation type="submission" date="2023-10" db="EMBL/GenBank/DDBJ databases">
        <authorList>
            <person name="Guldener U."/>
        </authorList>
    </citation>
    <scope>NUCLEOTIDE SEQUENCE</scope>
    <source>
        <strain evidence="9">Mp4</strain>
    </source>
</reference>
<dbReference type="CDD" id="cd11061">
    <property type="entry name" value="CYP67-like"/>
    <property type="match status" value="1"/>
</dbReference>
<comment type="caution">
    <text evidence="9">The sequence shown here is derived from an EMBL/GenBank/DDBJ whole genome shotgun (WGS) entry which is preliminary data.</text>
</comment>
<keyword evidence="8" id="KW-0472">Membrane</keyword>
<accession>A0AAJ5C3P5</accession>
<name>A0AAJ5C3P5_9BASI</name>
<dbReference type="Proteomes" id="UP001294444">
    <property type="component" value="Unassembled WGS sequence"/>
</dbReference>
<dbReference type="PRINTS" id="PR00385">
    <property type="entry name" value="P450"/>
</dbReference>
<dbReference type="InterPro" id="IPR001128">
    <property type="entry name" value="Cyt_P450"/>
</dbReference>
<evidence type="ECO:0000256" key="5">
    <source>
        <dbReference type="ARBA" id="ARBA00023004"/>
    </source>
</evidence>
<dbReference type="Gene3D" id="1.10.630.10">
    <property type="entry name" value="Cytochrome P450"/>
    <property type="match status" value="1"/>
</dbReference>
<proteinExistence type="inferred from homology"/>
<dbReference type="GO" id="GO:0005506">
    <property type="term" value="F:iron ion binding"/>
    <property type="evidence" value="ECO:0007669"/>
    <property type="project" value="InterPro"/>
</dbReference>
<feature type="transmembrane region" description="Helical" evidence="8">
    <location>
        <begin position="6"/>
        <end position="24"/>
    </location>
</feature>
<keyword evidence="3 7" id="KW-0479">Metal-binding</keyword>
<evidence type="ECO:0000256" key="1">
    <source>
        <dbReference type="ARBA" id="ARBA00001971"/>
    </source>
</evidence>
<feature type="transmembrane region" description="Helical" evidence="8">
    <location>
        <begin position="36"/>
        <end position="55"/>
    </location>
</feature>
<feature type="transmembrane region" description="Helical" evidence="8">
    <location>
        <begin position="61"/>
        <end position="85"/>
    </location>
</feature>
<organism evidence="9 10">
    <name type="scientific">Melanopsichium pennsylvanicum</name>
    <dbReference type="NCBI Taxonomy" id="63383"/>
    <lineage>
        <taxon>Eukaryota</taxon>
        <taxon>Fungi</taxon>
        <taxon>Dikarya</taxon>
        <taxon>Basidiomycota</taxon>
        <taxon>Ustilaginomycotina</taxon>
        <taxon>Ustilaginomycetes</taxon>
        <taxon>Ustilaginales</taxon>
        <taxon>Ustilaginaceae</taxon>
        <taxon>Melanopsichium</taxon>
    </lineage>
</organism>
<keyword evidence="8" id="KW-1133">Transmembrane helix</keyword>
<dbReference type="GO" id="GO:0016705">
    <property type="term" value="F:oxidoreductase activity, acting on paired donors, with incorporation or reduction of molecular oxygen"/>
    <property type="evidence" value="ECO:0007669"/>
    <property type="project" value="InterPro"/>
</dbReference>
<dbReference type="PANTHER" id="PTHR24305">
    <property type="entry name" value="CYTOCHROME P450"/>
    <property type="match status" value="1"/>
</dbReference>
<dbReference type="GO" id="GO:0020037">
    <property type="term" value="F:heme binding"/>
    <property type="evidence" value="ECO:0007669"/>
    <property type="project" value="InterPro"/>
</dbReference>
<dbReference type="AlphaFoldDB" id="A0AAJ5C3P5"/>